<dbReference type="AlphaFoldDB" id="A0A0E9XF91"/>
<organism evidence="1">
    <name type="scientific">Anguilla anguilla</name>
    <name type="common">European freshwater eel</name>
    <name type="synonym">Muraena anguilla</name>
    <dbReference type="NCBI Taxonomy" id="7936"/>
    <lineage>
        <taxon>Eukaryota</taxon>
        <taxon>Metazoa</taxon>
        <taxon>Chordata</taxon>
        <taxon>Craniata</taxon>
        <taxon>Vertebrata</taxon>
        <taxon>Euteleostomi</taxon>
        <taxon>Actinopterygii</taxon>
        <taxon>Neopterygii</taxon>
        <taxon>Teleostei</taxon>
        <taxon>Anguilliformes</taxon>
        <taxon>Anguillidae</taxon>
        <taxon>Anguilla</taxon>
    </lineage>
</organism>
<name>A0A0E9XF91_ANGAN</name>
<sequence length="25" mass="2826">MFGMKSMPVTNVLLVSNKLFDINQV</sequence>
<accession>A0A0E9XF91</accession>
<evidence type="ECO:0000313" key="1">
    <source>
        <dbReference type="EMBL" id="JAI01290.1"/>
    </source>
</evidence>
<protein>
    <submittedName>
        <fullName evidence="1">Uncharacterized protein</fullName>
    </submittedName>
</protein>
<reference evidence="1" key="1">
    <citation type="submission" date="2014-11" db="EMBL/GenBank/DDBJ databases">
        <authorList>
            <person name="Amaro Gonzalez C."/>
        </authorList>
    </citation>
    <scope>NUCLEOTIDE SEQUENCE</scope>
</reference>
<proteinExistence type="predicted"/>
<reference evidence="1" key="2">
    <citation type="journal article" date="2015" name="Fish Shellfish Immunol.">
        <title>Early steps in the European eel (Anguilla anguilla)-Vibrio vulnificus interaction in the gills: Role of the RtxA13 toxin.</title>
        <authorList>
            <person name="Callol A."/>
            <person name="Pajuelo D."/>
            <person name="Ebbesson L."/>
            <person name="Teles M."/>
            <person name="MacKenzie S."/>
            <person name="Amaro C."/>
        </authorList>
    </citation>
    <scope>NUCLEOTIDE SEQUENCE</scope>
</reference>
<dbReference type="EMBL" id="GBXM01007288">
    <property type="protein sequence ID" value="JAI01290.1"/>
    <property type="molecule type" value="Transcribed_RNA"/>
</dbReference>